<comment type="caution">
    <text evidence="4">The sequence shown here is derived from an EMBL/GenBank/DDBJ whole genome shotgun (WGS) entry which is preliminary data.</text>
</comment>
<dbReference type="PANTHER" id="PTHR46017:SF1">
    <property type="entry name" value="ALPHA-MANNOSIDASE 2C1"/>
    <property type="match status" value="1"/>
</dbReference>
<evidence type="ECO:0000256" key="2">
    <source>
        <dbReference type="ARBA" id="ARBA00023295"/>
    </source>
</evidence>
<dbReference type="SUPFAM" id="SSF88713">
    <property type="entry name" value="Glycoside hydrolase/deacetylase"/>
    <property type="match status" value="1"/>
</dbReference>
<sequence>MKSNPNFTFTASQAQQYEWVEQLYPSLFKEIQEYSKKGQFLPVGGTWVEMDYIARRYQLTLAFAGKDISKAVLESVALFPNTTFKWAGLDNSEVLTHFAPADTYVGQCNVSELVRSVHNNKDKVYSNKSIYLYGNGDGGGGPLSAMLDRLEILSEVEGLPATVKNGDPADFYKELEASSHDLTRWKGELYFELHRGTYTSHGIIKKYNRSSENLLREVEFLSTLALASPHSKYRQFSYPKVELDRLWKLVLLNQFHDVLPGSSIKMVYDDAIRFYQDVES</sequence>
<evidence type="ECO:0000256" key="1">
    <source>
        <dbReference type="ARBA" id="ARBA00022801"/>
    </source>
</evidence>
<evidence type="ECO:0000313" key="4">
    <source>
        <dbReference type="EMBL" id="KAJ3080819.1"/>
    </source>
</evidence>
<keyword evidence="5" id="KW-1185">Reference proteome</keyword>
<evidence type="ECO:0000259" key="3">
    <source>
        <dbReference type="SMART" id="SM00872"/>
    </source>
</evidence>
<keyword evidence="2" id="KW-0326">Glycosidase</keyword>
<dbReference type="GO" id="GO:0004559">
    <property type="term" value="F:alpha-mannosidase activity"/>
    <property type="evidence" value="ECO:0007669"/>
    <property type="project" value="InterPro"/>
</dbReference>
<protein>
    <submittedName>
        <fullName evidence="4">Alpha-mannosidase 2C1</fullName>
    </submittedName>
</protein>
<dbReference type="GO" id="GO:0009313">
    <property type="term" value="P:oligosaccharide catabolic process"/>
    <property type="evidence" value="ECO:0007669"/>
    <property type="project" value="TreeGrafter"/>
</dbReference>
<reference evidence="4" key="1">
    <citation type="submission" date="2020-05" db="EMBL/GenBank/DDBJ databases">
        <title>Phylogenomic resolution of chytrid fungi.</title>
        <authorList>
            <person name="Stajich J.E."/>
            <person name="Amses K."/>
            <person name="Simmons R."/>
            <person name="Seto K."/>
            <person name="Myers J."/>
            <person name="Bonds A."/>
            <person name="Quandt C.A."/>
            <person name="Barry K."/>
            <person name="Liu P."/>
            <person name="Grigoriev I."/>
            <person name="Longcore J.E."/>
            <person name="James T.Y."/>
        </authorList>
    </citation>
    <scope>NUCLEOTIDE SEQUENCE</scope>
    <source>
        <strain evidence="4">JEL0513</strain>
    </source>
</reference>
<dbReference type="InterPro" id="IPR037094">
    <property type="entry name" value="Glyco_hydro_38_cen_sf"/>
</dbReference>
<dbReference type="InterPro" id="IPR028995">
    <property type="entry name" value="Glyco_hydro_57/38_cen_sf"/>
</dbReference>
<dbReference type="Gene3D" id="1.20.1270.50">
    <property type="entry name" value="Glycoside hydrolase family 38, central domain"/>
    <property type="match status" value="1"/>
</dbReference>
<dbReference type="FunFam" id="1.20.1270.50:FF:000004">
    <property type="entry name" value="alpha-mannosidase 2C1 isoform X1"/>
    <property type="match status" value="1"/>
</dbReference>
<keyword evidence="1" id="KW-0378">Hydrolase</keyword>
<gene>
    <name evidence="4" type="primary">MAN2C1_3</name>
    <name evidence="4" type="ORF">HK100_010042</name>
</gene>
<name>A0AAD5X9Y8_9FUNG</name>
<feature type="non-terminal residue" evidence="4">
    <location>
        <position position="1"/>
    </location>
</feature>
<dbReference type="GO" id="GO:0006013">
    <property type="term" value="P:mannose metabolic process"/>
    <property type="evidence" value="ECO:0007669"/>
    <property type="project" value="InterPro"/>
</dbReference>
<feature type="domain" description="Glycoside hydrolase family 38 central" evidence="3">
    <location>
        <begin position="192"/>
        <end position="275"/>
    </location>
</feature>
<dbReference type="PANTHER" id="PTHR46017">
    <property type="entry name" value="ALPHA-MANNOSIDASE 2C1"/>
    <property type="match status" value="1"/>
</dbReference>
<dbReference type="InterPro" id="IPR000602">
    <property type="entry name" value="Glyco_hydro_38_N"/>
</dbReference>
<dbReference type="AlphaFoldDB" id="A0AAD5X9Y8"/>
<dbReference type="Pfam" id="PF01074">
    <property type="entry name" value="Glyco_hydro_38N"/>
    <property type="match status" value="2"/>
</dbReference>
<evidence type="ECO:0000313" key="5">
    <source>
        <dbReference type="Proteomes" id="UP001211907"/>
    </source>
</evidence>
<accession>A0AAD5X9Y8</accession>
<dbReference type="Proteomes" id="UP001211907">
    <property type="component" value="Unassembled WGS sequence"/>
</dbReference>
<dbReference type="Pfam" id="PF09261">
    <property type="entry name" value="Alpha-mann_mid"/>
    <property type="match status" value="1"/>
</dbReference>
<proteinExistence type="predicted"/>
<dbReference type="InterPro" id="IPR015341">
    <property type="entry name" value="Glyco_hydro_38_cen"/>
</dbReference>
<dbReference type="EMBL" id="JADGJH010005378">
    <property type="protein sequence ID" value="KAJ3080819.1"/>
    <property type="molecule type" value="Genomic_DNA"/>
</dbReference>
<dbReference type="InterPro" id="IPR011330">
    <property type="entry name" value="Glyco_hydro/deAcase_b/a-brl"/>
</dbReference>
<dbReference type="SMART" id="SM00872">
    <property type="entry name" value="Alpha-mann_mid"/>
    <property type="match status" value="1"/>
</dbReference>
<dbReference type="SUPFAM" id="SSF88688">
    <property type="entry name" value="Families 57/38 glycoside transferase middle domain"/>
    <property type="match status" value="1"/>
</dbReference>
<organism evidence="4 5">
    <name type="scientific">Physocladia obscura</name>
    <dbReference type="NCBI Taxonomy" id="109957"/>
    <lineage>
        <taxon>Eukaryota</taxon>
        <taxon>Fungi</taxon>
        <taxon>Fungi incertae sedis</taxon>
        <taxon>Chytridiomycota</taxon>
        <taxon>Chytridiomycota incertae sedis</taxon>
        <taxon>Chytridiomycetes</taxon>
        <taxon>Chytridiales</taxon>
        <taxon>Chytriomycetaceae</taxon>
        <taxon>Physocladia</taxon>
    </lineage>
</organism>